<feature type="region of interest" description="Disordered" evidence="1">
    <location>
        <begin position="17"/>
        <end position="44"/>
    </location>
</feature>
<feature type="compositionally biased region" description="Low complexity" evidence="1">
    <location>
        <begin position="469"/>
        <end position="483"/>
    </location>
</feature>
<proteinExistence type="predicted"/>
<evidence type="ECO:0000256" key="1">
    <source>
        <dbReference type="SAM" id="MobiDB-lite"/>
    </source>
</evidence>
<evidence type="ECO:0000256" key="3">
    <source>
        <dbReference type="SAM" id="SignalP"/>
    </source>
</evidence>
<accession>A0A7S4SFR2</accession>
<gene>
    <name evidence="4" type="ORF">AMON00008_LOCUS49629</name>
</gene>
<feature type="region of interest" description="Disordered" evidence="1">
    <location>
        <begin position="97"/>
        <end position="122"/>
    </location>
</feature>
<dbReference type="EMBL" id="HBNR01070067">
    <property type="protein sequence ID" value="CAE4644383.1"/>
    <property type="molecule type" value="Transcribed_RNA"/>
</dbReference>
<feature type="transmembrane region" description="Helical" evidence="2">
    <location>
        <begin position="184"/>
        <end position="207"/>
    </location>
</feature>
<keyword evidence="3" id="KW-0732">Signal</keyword>
<keyword evidence="2" id="KW-0812">Transmembrane</keyword>
<keyword evidence="2" id="KW-1133">Transmembrane helix</keyword>
<protein>
    <submittedName>
        <fullName evidence="4">Uncharacterized protein</fullName>
    </submittedName>
</protein>
<feature type="signal peptide" evidence="3">
    <location>
        <begin position="1"/>
        <end position="16"/>
    </location>
</feature>
<keyword evidence="2" id="KW-0472">Membrane</keyword>
<dbReference type="AlphaFoldDB" id="A0A7S4SFR2"/>
<organism evidence="4">
    <name type="scientific">Alexandrium monilatum</name>
    <dbReference type="NCBI Taxonomy" id="311494"/>
    <lineage>
        <taxon>Eukaryota</taxon>
        <taxon>Sar</taxon>
        <taxon>Alveolata</taxon>
        <taxon>Dinophyceae</taxon>
        <taxon>Gonyaulacales</taxon>
        <taxon>Pyrocystaceae</taxon>
        <taxon>Alexandrium</taxon>
    </lineage>
</organism>
<evidence type="ECO:0000313" key="4">
    <source>
        <dbReference type="EMBL" id="CAE4644383.1"/>
    </source>
</evidence>
<reference evidence="4" key="1">
    <citation type="submission" date="2021-01" db="EMBL/GenBank/DDBJ databases">
        <authorList>
            <person name="Corre E."/>
            <person name="Pelletier E."/>
            <person name="Niang G."/>
            <person name="Scheremetjew M."/>
            <person name="Finn R."/>
            <person name="Kale V."/>
            <person name="Holt S."/>
            <person name="Cochrane G."/>
            <person name="Meng A."/>
            <person name="Brown T."/>
            <person name="Cohen L."/>
        </authorList>
    </citation>
    <scope>NUCLEOTIDE SEQUENCE</scope>
    <source>
        <strain evidence="4">CCMP3105</strain>
    </source>
</reference>
<feature type="compositionally biased region" description="Polar residues" evidence="1">
    <location>
        <begin position="519"/>
        <end position="531"/>
    </location>
</feature>
<name>A0A7S4SFR2_9DINO</name>
<feature type="chain" id="PRO_5031321325" evidence="3">
    <location>
        <begin position="17"/>
        <end position="531"/>
    </location>
</feature>
<feature type="region of interest" description="Disordered" evidence="1">
    <location>
        <begin position="469"/>
        <end position="531"/>
    </location>
</feature>
<sequence>MQLRLVWLAILGIAASLPHTPPHDRPAQLSPDDDVQDPPGLSLPQFDAHQIVQHNGAFPSAPATPASRTPSDQAIEVAASSRMAHVTGFPGIFFQINETTQHGGGGNQSGEAQSIQAPGGETGADVLVDRSLIRREAPRTGAENTTSPIARLIKVVTGWAPGASTGEASSGKGQITAIELAGGLAFWSALLLMLAVLGLLAYTALLASLRTARAALLALSSRPAGPGRSPRRPALRERREAPELDSLRELVASLPCCSASDVHHLLPEGQSYDCALPKPLSSQQLVRLQGRVLGPVDCQELLEAPLSRKTCVLYSATVSCQLHDDSITMAFAEHRSNFAVSLLDAPQFLVHVVGADVSLFDMHGGLSTAATILMEAPAHWQDFVARHQTAMLDQCSVMASELEFCERALVVGALVTMAGELWREANGTLALRPLRPMGSSSSKRGESWRTSWECAGLCGEASLAAAAPASSRQQPQLPQQLQRDGGSAAPSVYERVVPISDDPLLQPPRRAPVKVSSVAGEQSDSSACSGG</sequence>
<evidence type="ECO:0000256" key="2">
    <source>
        <dbReference type="SAM" id="Phobius"/>
    </source>
</evidence>